<evidence type="ECO:0000313" key="2">
    <source>
        <dbReference type="Proteomes" id="UP000316714"/>
    </source>
</evidence>
<gene>
    <name evidence="1" type="ORF">KOR34_17970</name>
</gene>
<accession>A0A5C5VGS8</accession>
<keyword evidence="2" id="KW-1185">Reference proteome</keyword>
<dbReference type="Proteomes" id="UP000316714">
    <property type="component" value="Unassembled WGS sequence"/>
</dbReference>
<evidence type="ECO:0000313" key="1">
    <source>
        <dbReference type="EMBL" id="TWT36852.1"/>
    </source>
</evidence>
<name>A0A5C5VGS8_9BACT</name>
<dbReference type="EMBL" id="SIHJ01000001">
    <property type="protein sequence ID" value="TWT36852.1"/>
    <property type="molecule type" value="Genomic_DNA"/>
</dbReference>
<dbReference type="AlphaFoldDB" id="A0A5C5VGS8"/>
<reference evidence="1 2" key="1">
    <citation type="submission" date="2019-02" db="EMBL/GenBank/DDBJ databases">
        <title>Deep-cultivation of Planctomycetes and their phenomic and genomic characterization uncovers novel biology.</title>
        <authorList>
            <person name="Wiegand S."/>
            <person name="Jogler M."/>
            <person name="Boedeker C."/>
            <person name="Pinto D."/>
            <person name="Vollmers J."/>
            <person name="Rivas-Marin E."/>
            <person name="Kohn T."/>
            <person name="Peeters S.H."/>
            <person name="Heuer A."/>
            <person name="Rast P."/>
            <person name="Oberbeckmann S."/>
            <person name="Bunk B."/>
            <person name="Jeske O."/>
            <person name="Meyerdierks A."/>
            <person name="Storesund J.E."/>
            <person name="Kallscheuer N."/>
            <person name="Luecker S."/>
            <person name="Lage O.M."/>
            <person name="Pohl T."/>
            <person name="Merkel B.J."/>
            <person name="Hornburger P."/>
            <person name="Mueller R.-W."/>
            <person name="Bruemmer F."/>
            <person name="Labrenz M."/>
            <person name="Spormann A.M."/>
            <person name="Op Den Camp H."/>
            <person name="Overmann J."/>
            <person name="Amann R."/>
            <person name="Jetten M.S.M."/>
            <person name="Mascher T."/>
            <person name="Medema M.H."/>
            <person name="Devos D.P."/>
            <person name="Kaster A.-K."/>
            <person name="Ovreas L."/>
            <person name="Rohde M."/>
            <person name="Galperin M.Y."/>
            <person name="Jogler C."/>
        </authorList>
    </citation>
    <scope>NUCLEOTIDE SEQUENCE [LARGE SCALE GENOMIC DNA]</scope>
    <source>
        <strain evidence="1 2">KOR34</strain>
    </source>
</reference>
<protein>
    <submittedName>
        <fullName evidence="1">Uncharacterized protein</fullName>
    </submittedName>
</protein>
<comment type="caution">
    <text evidence="1">The sequence shown here is derived from an EMBL/GenBank/DDBJ whole genome shotgun (WGS) entry which is preliminary data.</text>
</comment>
<organism evidence="1 2">
    <name type="scientific">Posidoniimonas corsicana</name>
    <dbReference type="NCBI Taxonomy" id="1938618"/>
    <lineage>
        <taxon>Bacteria</taxon>
        <taxon>Pseudomonadati</taxon>
        <taxon>Planctomycetota</taxon>
        <taxon>Planctomycetia</taxon>
        <taxon>Pirellulales</taxon>
        <taxon>Lacipirellulaceae</taxon>
        <taxon>Posidoniimonas</taxon>
    </lineage>
</organism>
<sequence>MLTKAPWFPRGLVCWWGIDSHLELELRRRFTPERFCETAVTIAGHQSGLGRSADSNQAGCLWRFTVKI</sequence>
<proteinExistence type="predicted"/>